<dbReference type="Pfam" id="PF03466">
    <property type="entry name" value="LysR_substrate"/>
    <property type="match status" value="1"/>
</dbReference>
<dbReference type="InterPro" id="IPR000847">
    <property type="entry name" value="LysR_HTH_N"/>
</dbReference>
<keyword evidence="2" id="KW-0805">Transcription regulation</keyword>
<comment type="caution">
    <text evidence="6">The sequence shown here is derived from an EMBL/GenBank/DDBJ whole genome shotgun (WGS) entry which is preliminary data.</text>
</comment>
<evidence type="ECO:0000256" key="2">
    <source>
        <dbReference type="ARBA" id="ARBA00023015"/>
    </source>
</evidence>
<keyword evidence="4" id="KW-0804">Transcription</keyword>
<accession>A0A227KRU0</accession>
<keyword evidence="7" id="KW-1185">Reference proteome</keyword>
<evidence type="ECO:0000256" key="4">
    <source>
        <dbReference type="ARBA" id="ARBA00023163"/>
    </source>
</evidence>
<dbReference type="PANTHER" id="PTHR30537">
    <property type="entry name" value="HTH-TYPE TRANSCRIPTIONAL REGULATOR"/>
    <property type="match status" value="1"/>
</dbReference>
<proteinExistence type="inferred from homology"/>
<dbReference type="GO" id="GO:0003700">
    <property type="term" value="F:DNA-binding transcription factor activity"/>
    <property type="evidence" value="ECO:0007669"/>
    <property type="project" value="InterPro"/>
</dbReference>
<dbReference type="Gene3D" id="1.10.10.10">
    <property type="entry name" value="Winged helix-like DNA-binding domain superfamily/Winged helix DNA-binding domain"/>
    <property type="match status" value="1"/>
</dbReference>
<evidence type="ECO:0000256" key="3">
    <source>
        <dbReference type="ARBA" id="ARBA00023125"/>
    </source>
</evidence>
<dbReference type="SUPFAM" id="SSF46785">
    <property type="entry name" value="Winged helix' DNA-binding domain"/>
    <property type="match status" value="1"/>
</dbReference>
<sequence length="369" mass="42330">MQLILQIYRLEKMKIQQKTSYKHNLFLLKILESIARTGSLTNACIENDCEPTTVSRLLSGLEKELGVALLNRSKKPVQLSYFTVSHLPLIRRIIRLTDELYASAEQAQKTEKRTIRFSLTTSSLSHPILAQIEEFSLLYPDIKVEVIPDRAHKAVLTGEVDVAIVPYIPEEDNLEVRTIGACLNLLVASPEYLAKRGEPKKVTDLKEEGHTLLLKRKEFYPEAEALYFKNQTYDLFSGHWYEQLNNGKILSLNKVNSPGKIEKVYVGDQNGYIGAKTGTGIAVDLPLSFIEKELLSGELVPVLKGWRRKPWIRNLVSRKDNSEWPELQTFIKWFKANEAGEARRRWTSIYRELSVPREAYSFDLYQDIS</sequence>
<protein>
    <submittedName>
        <fullName evidence="6">LysR family transcriptional regulator</fullName>
    </submittedName>
</protein>
<dbReference type="InterPro" id="IPR036390">
    <property type="entry name" value="WH_DNA-bd_sf"/>
</dbReference>
<evidence type="ECO:0000313" key="6">
    <source>
        <dbReference type="EMBL" id="OXE51209.1"/>
    </source>
</evidence>
<evidence type="ECO:0000259" key="5">
    <source>
        <dbReference type="PROSITE" id="PS50931"/>
    </source>
</evidence>
<reference evidence="7" key="1">
    <citation type="submission" date="2017-05" db="EMBL/GenBank/DDBJ databases">
        <title>Improved OligoMM genomes.</title>
        <authorList>
            <person name="Garzetti D."/>
        </authorList>
    </citation>
    <scope>NUCLEOTIDE SEQUENCE [LARGE SCALE GENOMIC DNA]</scope>
    <source>
        <strain evidence="7">YL45</strain>
    </source>
</reference>
<comment type="similarity">
    <text evidence="1">Belongs to the LysR transcriptional regulatory family.</text>
</comment>
<feature type="domain" description="HTH lysR-type" evidence="5">
    <location>
        <begin position="23"/>
        <end position="80"/>
    </location>
</feature>
<dbReference type="PANTHER" id="PTHR30537:SF5">
    <property type="entry name" value="HTH-TYPE TRANSCRIPTIONAL ACTIVATOR TTDR-RELATED"/>
    <property type="match status" value="1"/>
</dbReference>
<keyword evidence="3" id="KW-0238">DNA-binding</keyword>
<dbReference type="EMBL" id="NHMP01000001">
    <property type="protein sequence ID" value="OXE51209.1"/>
    <property type="molecule type" value="Genomic_DNA"/>
</dbReference>
<dbReference type="Gene3D" id="3.40.190.290">
    <property type="match status" value="1"/>
</dbReference>
<dbReference type="AlphaFoldDB" id="A0A227KRU0"/>
<dbReference type="Pfam" id="PF00126">
    <property type="entry name" value="HTH_1"/>
    <property type="match status" value="1"/>
</dbReference>
<evidence type="ECO:0000256" key="1">
    <source>
        <dbReference type="ARBA" id="ARBA00009437"/>
    </source>
</evidence>
<organism evidence="6 7">
    <name type="scientific">Turicimonas muris</name>
    <dbReference type="NCBI Taxonomy" id="1796652"/>
    <lineage>
        <taxon>Bacteria</taxon>
        <taxon>Pseudomonadati</taxon>
        <taxon>Pseudomonadota</taxon>
        <taxon>Betaproteobacteria</taxon>
        <taxon>Burkholderiales</taxon>
        <taxon>Sutterellaceae</taxon>
        <taxon>Turicimonas</taxon>
    </lineage>
</organism>
<dbReference type="GO" id="GO:0003677">
    <property type="term" value="F:DNA binding"/>
    <property type="evidence" value="ECO:0007669"/>
    <property type="project" value="UniProtKB-KW"/>
</dbReference>
<name>A0A227KRU0_9BURK</name>
<gene>
    <name evidence="6" type="ORF">ADH67_02635</name>
</gene>
<dbReference type="PROSITE" id="PS50931">
    <property type="entry name" value="HTH_LYSR"/>
    <property type="match status" value="1"/>
</dbReference>
<dbReference type="Proteomes" id="UP000214610">
    <property type="component" value="Unassembled WGS sequence"/>
</dbReference>
<dbReference type="InterPro" id="IPR058163">
    <property type="entry name" value="LysR-type_TF_proteobact-type"/>
</dbReference>
<evidence type="ECO:0000313" key="7">
    <source>
        <dbReference type="Proteomes" id="UP000214610"/>
    </source>
</evidence>
<dbReference type="SUPFAM" id="SSF53850">
    <property type="entry name" value="Periplasmic binding protein-like II"/>
    <property type="match status" value="1"/>
</dbReference>
<dbReference type="InterPro" id="IPR005119">
    <property type="entry name" value="LysR_subst-bd"/>
</dbReference>
<dbReference type="InterPro" id="IPR036388">
    <property type="entry name" value="WH-like_DNA-bd_sf"/>
</dbReference>